<dbReference type="Proteomes" id="UP001266305">
    <property type="component" value="Unassembled WGS sequence"/>
</dbReference>
<accession>A0ABQ9TMZ8</accession>
<gene>
    <name evidence="1" type="ORF">P7K49_035345</name>
</gene>
<organism evidence="1 2">
    <name type="scientific">Saguinus oedipus</name>
    <name type="common">Cotton-top tamarin</name>
    <name type="synonym">Oedipomidas oedipus</name>
    <dbReference type="NCBI Taxonomy" id="9490"/>
    <lineage>
        <taxon>Eukaryota</taxon>
        <taxon>Metazoa</taxon>
        <taxon>Chordata</taxon>
        <taxon>Craniata</taxon>
        <taxon>Vertebrata</taxon>
        <taxon>Euteleostomi</taxon>
        <taxon>Mammalia</taxon>
        <taxon>Eutheria</taxon>
        <taxon>Euarchontoglires</taxon>
        <taxon>Primates</taxon>
        <taxon>Haplorrhini</taxon>
        <taxon>Platyrrhini</taxon>
        <taxon>Cebidae</taxon>
        <taxon>Callitrichinae</taxon>
        <taxon>Saguinus</taxon>
    </lineage>
</organism>
<dbReference type="EMBL" id="JASSZA010000020">
    <property type="protein sequence ID" value="KAK2085920.1"/>
    <property type="molecule type" value="Genomic_DNA"/>
</dbReference>
<evidence type="ECO:0000313" key="1">
    <source>
        <dbReference type="EMBL" id="KAK2085920.1"/>
    </source>
</evidence>
<evidence type="ECO:0000313" key="2">
    <source>
        <dbReference type="Proteomes" id="UP001266305"/>
    </source>
</evidence>
<sequence>MRPQERVAAGEILEVQPNPPCAEGQGPDPCFLLLGAQAHLCWPEEEIQEWEITSSPSQEELLSMWAETFG</sequence>
<reference evidence="1 2" key="1">
    <citation type="submission" date="2023-05" db="EMBL/GenBank/DDBJ databases">
        <title>B98-5 Cell Line De Novo Hybrid Assembly: An Optical Mapping Approach.</title>
        <authorList>
            <person name="Kananen K."/>
            <person name="Auerbach J.A."/>
            <person name="Kautto E."/>
            <person name="Blachly J.S."/>
        </authorList>
    </citation>
    <scope>NUCLEOTIDE SEQUENCE [LARGE SCALE GENOMIC DNA]</scope>
    <source>
        <strain evidence="1">B95-8</strain>
        <tissue evidence="1">Cell line</tissue>
    </source>
</reference>
<protein>
    <submittedName>
        <fullName evidence="1">Uncharacterized protein</fullName>
    </submittedName>
</protein>
<comment type="caution">
    <text evidence="1">The sequence shown here is derived from an EMBL/GenBank/DDBJ whole genome shotgun (WGS) entry which is preliminary data.</text>
</comment>
<name>A0ABQ9TMZ8_SAGOE</name>
<proteinExistence type="predicted"/>
<keyword evidence="2" id="KW-1185">Reference proteome</keyword>